<reference evidence="9 10" key="1">
    <citation type="journal article" date="2016" name="Nat. Commun.">
        <title>Thousands of microbial genomes shed light on interconnected biogeochemical processes in an aquifer system.</title>
        <authorList>
            <person name="Anantharaman K."/>
            <person name="Brown C.T."/>
            <person name="Hug L.A."/>
            <person name="Sharon I."/>
            <person name="Castelle C.J."/>
            <person name="Probst A.J."/>
            <person name="Thomas B.C."/>
            <person name="Singh A."/>
            <person name="Wilkins M.J."/>
            <person name="Karaoz U."/>
            <person name="Brodie E.L."/>
            <person name="Williams K.H."/>
            <person name="Hubbard S.S."/>
            <person name="Banfield J.F."/>
        </authorList>
    </citation>
    <scope>NUCLEOTIDE SEQUENCE [LARGE SCALE GENOMIC DNA]</scope>
</reference>
<accession>A0A1F2UQS0</accession>
<dbReference type="Gene3D" id="3.30.70.890">
    <property type="entry name" value="GHMP kinase, C-terminal domain"/>
    <property type="match status" value="1"/>
</dbReference>
<feature type="domain" description="GHMP kinase N-terminal" evidence="6">
    <location>
        <begin position="360"/>
        <end position="448"/>
    </location>
</feature>
<comment type="similarity">
    <text evidence="1">Belongs to the GHMP kinase family. GalK subfamily.</text>
</comment>
<sequence>MGKSGEILGIIEKPDLGRAAIVDELKVLAGKKKAIDSAKVLEVAKKHQPNQKKLTVAMPELLTMAAKSETVDKGTLLKLLNSEHYRLTVAGREYTAREIENACKGVNPSLYLFKANAFYRGVRMIDNNNAQHEYYLTDIVKNLGSIRDSQGQAEYRIRAVGLDEPELIQGFNSPNELLTIQDHVRRKKGSARHDGVGPGARPQLGAQQYHTVTEWLKRLDGNDATLKRWLEKIYGKHPALHQEKRTTLAKVLKCYGKRFGFDEKVVVVRAPGRINLMGRHVDHRGGYNNFLAIDRETIAVAGLRNDDSVVAVNLQPDMFKSQQFSISELIGRFAWSDWVNFVNSDWVRNMLHSSAGDWVNYIKAAMLRLQHKYQDVKIRGINIAVTGNVPMAAGLSSSSTLVVATLQAAIALNNLELTSQQFIDLCGEGEWFVGSRGGAGDHAAIYLGQRGKIAQVGYMPFRVERIIDAPADCQIVIANSHIKAAKSAAAKHTFNSRIAAYNLGLAILKQRCPELSAMLEYVRDINPVKLGCKASDIYRLLMKVPERMTRKEIIATLSSEHKTLIDTNFASHNEPAYYPVRGVLLFGAAEIMRAKIGIDHLESGDVKSFGELMKVSHDGDRVARAGEDGRYRAFEHDCSERRLEELIGDIQSEDPNRVLNAQLYMQPGTYACSTSEIDSMVDIACTVKGVAGAQIAGAGLGGCIMIVVNKENLPDLHKALIERYYRPQKLAPAILNCITVEGAGLA</sequence>
<dbReference type="PANTHER" id="PTHR10457:SF7">
    <property type="entry name" value="GALACTOKINASE-RELATED"/>
    <property type="match status" value="1"/>
</dbReference>
<dbReference type="AlphaFoldDB" id="A0A1F2UQS0"/>
<dbReference type="InterPro" id="IPR014721">
    <property type="entry name" value="Ribsml_uS5_D2-typ_fold_subgr"/>
</dbReference>
<evidence type="ECO:0000259" key="7">
    <source>
        <dbReference type="Pfam" id="PF08544"/>
    </source>
</evidence>
<dbReference type="InterPro" id="IPR036554">
    <property type="entry name" value="GHMP_kinase_C_sf"/>
</dbReference>
<evidence type="ECO:0000256" key="3">
    <source>
        <dbReference type="ARBA" id="ARBA00022741"/>
    </source>
</evidence>
<dbReference type="InterPro" id="IPR006203">
    <property type="entry name" value="GHMP_knse_ATP-bd_CS"/>
</dbReference>
<organism evidence="9 10">
    <name type="scientific">Candidatus Aquicultor primus</name>
    <dbReference type="NCBI Taxonomy" id="1797195"/>
    <lineage>
        <taxon>Bacteria</taxon>
        <taxon>Bacillati</taxon>
        <taxon>Actinomycetota</taxon>
        <taxon>Candidatus Aquicultoria</taxon>
        <taxon>Candidatus Aquicultorales</taxon>
        <taxon>Candidatus Aquicultoraceae</taxon>
        <taxon>Candidatus Aquicultor</taxon>
    </lineage>
</organism>
<dbReference type="GO" id="GO:0005829">
    <property type="term" value="C:cytosol"/>
    <property type="evidence" value="ECO:0007669"/>
    <property type="project" value="TreeGrafter"/>
</dbReference>
<dbReference type="InterPro" id="IPR000705">
    <property type="entry name" value="Galactokinase"/>
</dbReference>
<dbReference type="PRINTS" id="PR00473">
    <property type="entry name" value="GALCTOKINASE"/>
</dbReference>
<keyword evidence="5" id="KW-0067">ATP-binding</keyword>
<evidence type="ECO:0000256" key="2">
    <source>
        <dbReference type="ARBA" id="ARBA00022679"/>
    </source>
</evidence>
<dbReference type="Gene3D" id="3.30.230.10">
    <property type="match status" value="1"/>
</dbReference>
<dbReference type="InterPro" id="IPR019539">
    <property type="entry name" value="GalKase_N"/>
</dbReference>
<evidence type="ECO:0000256" key="4">
    <source>
        <dbReference type="ARBA" id="ARBA00022777"/>
    </source>
</evidence>
<dbReference type="InterPro" id="IPR013750">
    <property type="entry name" value="GHMP_kinase_C_dom"/>
</dbReference>
<dbReference type="InterPro" id="IPR006204">
    <property type="entry name" value="GHMP_kinase_N_dom"/>
</dbReference>
<dbReference type="Pfam" id="PF10509">
    <property type="entry name" value="GalKase_gal_bdg"/>
    <property type="match status" value="1"/>
</dbReference>
<gene>
    <name evidence="9" type="ORF">A2074_01295</name>
</gene>
<dbReference type="Proteomes" id="UP000178086">
    <property type="component" value="Unassembled WGS sequence"/>
</dbReference>
<dbReference type="GO" id="GO:0006012">
    <property type="term" value="P:galactose metabolic process"/>
    <property type="evidence" value="ECO:0007669"/>
    <property type="project" value="InterPro"/>
</dbReference>
<dbReference type="GO" id="GO:0004335">
    <property type="term" value="F:galactokinase activity"/>
    <property type="evidence" value="ECO:0007669"/>
    <property type="project" value="InterPro"/>
</dbReference>
<proteinExistence type="inferred from homology"/>
<comment type="caution">
    <text evidence="9">The sequence shown here is derived from an EMBL/GenBank/DDBJ whole genome shotgun (WGS) entry which is preliminary data.</text>
</comment>
<dbReference type="InterPro" id="IPR029044">
    <property type="entry name" value="Nucleotide-diphossugar_trans"/>
</dbReference>
<dbReference type="PROSITE" id="PS00627">
    <property type="entry name" value="GHMP_KINASES_ATP"/>
    <property type="match status" value="1"/>
</dbReference>
<dbReference type="SUPFAM" id="SSF55060">
    <property type="entry name" value="GHMP Kinase, C-terminal domain"/>
    <property type="match status" value="1"/>
</dbReference>
<dbReference type="Pfam" id="PF08544">
    <property type="entry name" value="GHMP_kinases_C"/>
    <property type="match status" value="1"/>
</dbReference>
<evidence type="ECO:0000256" key="1">
    <source>
        <dbReference type="ARBA" id="ARBA00006566"/>
    </source>
</evidence>
<evidence type="ECO:0000256" key="5">
    <source>
        <dbReference type="ARBA" id="ARBA00022840"/>
    </source>
</evidence>
<evidence type="ECO:0000259" key="8">
    <source>
        <dbReference type="Pfam" id="PF10509"/>
    </source>
</evidence>
<evidence type="ECO:0000259" key="6">
    <source>
        <dbReference type="Pfam" id="PF00288"/>
    </source>
</evidence>
<feature type="domain" description="GHMP kinase C-terminal" evidence="7">
    <location>
        <begin position="660"/>
        <end position="725"/>
    </location>
</feature>
<feature type="domain" description="Galactokinase N-terminal" evidence="8">
    <location>
        <begin position="255"/>
        <end position="301"/>
    </location>
</feature>
<feature type="non-terminal residue" evidence="9">
    <location>
        <position position="746"/>
    </location>
</feature>
<dbReference type="InterPro" id="IPR020568">
    <property type="entry name" value="Ribosomal_Su5_D2-typ_SF"/>
</dbReference>
<keyword evidence="3" id="KW-0547">Nucleotide-binding</keyword>
<protein>
    <recommendedName>
        <fullName evidence="11">Galactokinase</fullName>
    </recommendedName>
</protein>
<dbReference type="GO" id="GO:0005524">
    <property type="term" value="F:ATP binding"/>
    <property type="evidence" value="ECO:0007669"/>
    <property type="project" value="UniProtKB-KW"/>
</dbReference>
<dbReference type="PANTHER" id="PTHR10457">
    <property type="entry name" value="MEVALONATE KINASE/GALACTOKINASE"/>
    <property type="match status" value="1"/>
</dbReference>
<dbReference type="Gene3D" id="3.90.550.10">
    <property type="entry name" value="Spore Coat Polysaccharide Biosynthesis Protein SpsA, Chain A"/>
    <property type="match status" value="1"/>
</dbReference>
<keyword evidence="2" id="KW-0808">Transferase</keyword>
<name>A0A1F2UQS0_9ACTN</name>
<dbReference type="Pfam" id="PF00288">
    <property type="entry name" value="GHMP_kinases_N"/>
    <property type="match status" value="1"/>
</dbReference>
<keyword evidence="4" id="KW-0418">Kinase</keyword>
<evidence type="ECO:0008006" key="11">
    <source>
        <dbReference type="Google" id="ProtNLM"/>
    </source>
</evidence>
<evidence type="ECO:0000313" key="10">
    <source>
        <dbReference type="Proteomes" id="UP000178086"/>
    </source>
</evidence>
<dbReference type="PRINTS" id="PR00959">
    <property type="entry name" value="MEVGALKINASE"/>
</dbReference>
<evidence type="ECO:0000313" key="9">
    <source>
        <dbReference type="EMBL" id="OFW35302.1"/>
    </source>
</evidence>
<dbReference type="EMBL" id="MELI01000018">
    <property type="protein sequence ID" value="OFW35302.1"/>
    <property type="molecule type" value="Genomic_DNA"/>
</dbReference>
<dbReference type="SUPFAM" id="SSF54211">
    <property type="entry name" value="Ribosomal protein S5 domain 2-like"/>
    <property type="match status" value="1"/>
</dbReference>